<evidence type="ECO:0000313" key="2">
    <source>
        <dbReference type="EMBL" id="SIQ94609.1"/>
    </source>
</evidence>
<accession>A0A381FBW7</accession>
<organism evidence="3 5">
    <name type="scientific">Chryseobacterium indoltheticum</name>
    <dbReference type="NCBI Taxonomy" id="254"/>
    <lineage>
        <taxon>Bacteria</taxon>
        <taxon>Pseudomonadati</taxon>
        <taxon>Bacteroidota</taxon>
        <taxon>Flavobacteriia</taxon>
        <taxon>Flavobacteriales</taxon>
        <taxon>Weeksellaceae</taxon>
        <taxon>Chryseobacterium group</taxon>
        <taxon>Chryseobacterium</taxon>
    </lineage>
</organism>
<feature type="transmembrane region" description="Helical" evidence="1">
    <location>
        <begin position="6"/>
        <end position="26"/>
    </location>
</feature>
<protein>
    <submittedName>
        <fullName evidence="3">Uncharacterized protein</fullName>
    </submittedName>
</protein>
<evidence type="ECO:0000313" key="4">
    <source>
        <dbReference type="Proteomes" id="UP000185725"/>
    </source>
</evidence>
<dbReference type="GeneID" id="303673715"/>
<dbReference type="RefSeq" id="WP_076561629.1">
    <property type="nucleotide sequence ID" value="NZ_CP033929.1"/>
</dbReference>
<dbReference type="OrthoDB" id="1253616at2"/>
<dbReference type="KEGG" id="cil:EG358_08395"/>
<evidence type="ECO:0000256" key="1">
    <source>
        <dbReference type="SAM" id="Phobius"/>
    </source>
</evidence>
<reference evidence="3 5" key="2">
    <citation type="submission" date="2018-06" db="EMBL/GenBank/DDBJ databases">
        <authorList>
            <consortium name="Pathogen Informatics"/>
            <person name="Doyle S."/>
        </authorList>
    </citation>
    <scope>NUCLEOTIDE SEQUENCE [LARGE SCALE GENOMIC DNA]</scope>
    <source>
        <strain evidence="3 5">NCTC13560</strain>
    </source>
</reference>
<name>A0A381FBW7_9FLAO</name>
<proteinExistence type="predicted"/>
<dbReference type="AlphaFoldDB" id="A0A381FBW7"/>
<dbReference type="Proteomes" id="UP000185725">
    <property type="component" value="Unassembled WGS sequence"/>
</dbReference>
<sequence length="172" mass="20177">MTSSDIISITTVVISLGAFFIATLSYKRDRNKSNQDFLFQEKVLTYKELLFHVNYIFESFFDIMDEMLDHEGSNKKWGKFLNKESDFYDDLIADYYKSIFKALPIIPSNIYKELIQFGQESTQFINSAFDKDEDLTTKAHEELEKNLRNVISLIREDVNVDKLNVTLTKRLL</sequence>
<dbReference type="EMBL" id="FTMF01000010">
    <property type="protein sequence ID" value="SIQ94609.1"/>
    <property type="molecule type" value="Genomic_DNA"/>
</dbReference>
<evidence type="ECO:0000313" key="3">
    <source>
        <dbReference type="EMBL" id="SUX43963.1"/>
    </source>
</evidence>
<keyword evidence="1" id="KW-0472">Membrane</keyword>
<dbReference type="EMBL" id="UFVS01000001">
    <property type="protein sequence ID" value="SUX43963.1"/>
    <property type="molecule type" value="Genomic_DNA"/>
</dbReference>
<reference evidence="2 4" key="1">
    <citation type="submission" date="2017-01" db="EMBL/GenBank/DDBJ databases">
        <authorList>
            <person name="Varghese N."/>
            <person name="Submissions S."/>
        </authorList>
    </citation>
    <scope>NUCLEOTIDE SEQUENCE [LARGE SCALE GENOMIC DNA]</scope>
    <source>
        <strain evidence="2 4">ATCC 27950</strain>
    </source>
</reference>
<keyword evidence="4" id="KW-1185">Reference proteome</keyword>
<dbReference type="Proteomes" id="UP000255231">
    <property type="component" value="Unassembled WGS sequence"/>
</dbReference>
<keyword evidence="1" id="KW-1133">Transmembrane helix</keyword>
<keyword evidence="1" id="KW-0812">Transmembrane</keyword>
<gene>
    <name evidence="3" type="ORF">NCTC13560_02294</name>
    <name evidence="2" type="ORF">SAMN05421682_110114</name>
</gene>
<evidence type="ECO:0000313" key="5">
    <source>
        <dbReference type="Proteomes" id="UP000255231"/>
    </source>
</evidence>